<keyword evidence="5 9" id="KW-0627">Porphyrin biosynthesis</keyword>
<comment type="catalytic activity">
    <reaction evidence="8 9">
        <text>hydroxymethylbilane = uroporphyrinogen III + H2O</text>
        <dbReference type="Rhea" id="RHEA:18965"/>
        <dbReference type="ChEBI" id="CHEBI:15377"/>
        <dbReference type="ChEBI" id="CHEBI:57308"/>
        <dbReference type="ChEBI" id="CHEBI:57845"/>
        <dbReference type="EC" id="4.2.1.75"/>
    </reaction>
</comment>
<dbReference type="PANTHER" id="PTHR38042">
    <property type="entry name" value="UROPORPHYRINOGEN-III SYNTHASE, CHLOROPLASTIC"/>
    <property type="match status" value="1"/>
</dbReference>
<evidence type="ECO:0000256" key="5">
    <source>
        <dbReference type="ARBA" id="ARBA00023244"/>
    </source>
</evidence>
<organism evidence="11 12">
    <name type="scientific">Ancylomarina euxinus</name>
    <dbReference type="NCBI Taxonomy" id="2283627"/>
    <lineage>
        <taxon>Bacteria</taxon>
        <taxon>Pseudomonadati</taxon>
        <taxon>Bacteroidota</taxon>
        <taxon>Bacteroidia</taxon>
        <taxon>Marinilabiliales</taxon>
        <taxon>Marinifilaceae</taxon>
        <taxon>Ancylomarina</taxon>
    </lineage>
</organism>
<reference evidence="11 12" key="1">
    <citation type="submission" date="2018-07" db="EMBL/GenBank/DDBJ databases">
        <title>Draft genome sequence of Ancylomarina sp. M1P.</title>
        <authorList>
            <person name="Yadav S."/>
            <person name="Villanueva L."/>
            <person name="Damste J.S.S."/>
        </authorList>
    </citation>
    <scope>NUCLEOTIDE SEQUENCE [LARGE SCALE GENOMIC DNA]</scope>
    <source>
        <strain evidence="11 12">M1P</strain>
    </source>
</reference>
<dbReference type="Pfam" id="PF02602">
    <property type="entry name" value="HEM4"/>
    <property type="match status" value="1"/>
</dbReference>
<dbReference type="InterPro" id="IPR003754">
    <property type="entry name" value="4pyrrol_synth_uPrphyn_synth"/>
</dbReference>
<comment type="similarity">
    <text evidence="2 9">Belongs to the uroporphyrinogen-III synthase family.</text>
</comment>
<keyword evidence="4 9" id="KW-0456">Lyase</keyword>
<evidence type="ECO:0000256" key="9">
    <source>
        <dbReference type="RuleBase" id="RU366031"/>
    </source>
</evidence>
<dbReference type="EMBL" id="QQWG01000006">
    <property type="protein sequence ID" value="RRG22101.1"/>
    <property type="molecule type" value="Genomic_DNA"/>
</dbReference>
<evidence type="ECO:0000256" key="2">
    <source>
        <dbReference type="ARBA" id="ARBA00008133"/>
    </source>
</evidence>
<dbReference type="EC" id="4.2.1.75" evidence="3 9"/>
<dbReference type="GO" id="GO:0006780">
    <property type="term" value="P:uroporphyrinogen III biosynthetic process"/>
    <property type="evidence" value="ECO:0007669"/>
    <property type="project" value="UniProtKB-UniRule"/>
</dbReference>
<feature type="domain" description="Tetrapyrrole biosynthesis uroporphyrinogen III synthase" evidence="10">
    <location>
        <begin position="50"/>
        <end position="225"/>
    </location>
</feature>
<dbReference type="InterPro" id="IPR039793">
    <property type="entry name" value="UROS/Hem4"/>
</dbReference>
<dbReference type="SUPFAM" id="SSF69618">
    <property type="entry name" value="HemD-like"/>
    <property type="match status" value="1"/>
</dbReference>
<comment type="function">
    <text evidence="6 9">Catalyzes cyclization of the linear tetrapyrrole, hydroxymethylbilane, to the macrocyclic uroporphyrinogen III.</text>
</comment>
<dbReference type="GO" id="GO:0004852">
    <property type="term" value="F:uroporphyrinogen-III synthase activity"/>
    <property type="evidence" value="ECO:0007669"/>
    <property type="project" value="UniProtKB-UniRule"/>
</dbReference>
<comment type="pathway">
    <text evidence="1 9">Porphyrin-containing compound metabolism; protoporphyrin-IX biosynthesis; coproporphyrinogen-III from 5-aminolevulinate: step 3/4.</text>
</comment>
<evidence type="ECO:0000256" key="6">
    <source>
        <dbReference type="ARBA" id="ARBA00037589"/>
    </source>
</evidence>
<evidence type="ECO:0000313" key="11">
    <source>
        <dbReference type="EMBL" id="RRG22101.1"/>
    </source>
</evidence>
<protein>
    <recommendedName>
        <fullName evidence="7 9">Uroporphyrinogen-III synthase</fullName>
        <ecNumber evidence="3 9">4.2.1.75</ecNumber>
    </recommendedName>
</protein>
<dbReference type="RefSeq" id="WP_125030331.1">
    <property type="nucleotide sequence ID" value="NZ_JAPXVP010000006.1"/>
</dbReference>
<evidence type="ECO:0000259" key="10">
    <source>
        <dbReference type="Pfam" id="PF02602"/>
    </source>
</evidence>
<comment type="caution">
    <text evidence="11">The sequence shown here is derived from an EMBL/GenBank/DDBJ whole genome shotgun (WGS) entry which is preliminary data.</text>
</comment>
<evidence type="ECO:0000313" key="12">
    <source>
        <dbReference type="Proteomes" id="UP000285794"/>
    </source>
</evidence>
<dbReference type="AlphaFoldDB" id="A0A425Y2K7"/>
<evidence type="ECO:0000256" key="1">
    <source>
        <dbReference type="ARBA" id="ARBA00004772"/>
    </source>
</evidence>
<evidence type="ECO:0000256" key="4">
    <source>
        <dbReference type="ARBA" id="ARBA00023239"/>
    </source>
</evidence>
<dbReference type="Proteomes" id="UP000285794">
    <property type="component" value="Unassembled WGS sequence"/>
</dbReference>
<name>A0A425Y2K7_9BACT</name>
<dbReference type="CDD" id="cd06578">
    <property type="entry name" value="HemD"/>
    <property type="match status" value="1"/>
</dbReference>
<dbReference type="Gene3D" id="3.40.50.10090">
    <property type="match status" value="2"/>
</dbReference>
<proteinExistence type="inferred from homology"/>
<evidence type="ECO:0000256" key="8">
    <source>
        <dbReference type="ARBA" id="ARBA00048617"/>
    </source>
</evidence>
<dbReference type="GO" id="GO:0006782">
    <property type="term" value="P:protoporphyrinogen IX biosynthetic process"/>
    <property type="evidence" value="ECO:0007669"/>
    <property type="project" value="UniProtKB-UniRule"/>
</dbReference>
<dbReference type="PANTHER" id="PTHR38042:SF1">
    <property type="entry name" value="UROPORPHYRINOGEN-III SYNTHASE, CHLOROPLASTIC"/>
    <property type="match status" value="1"/>
</dbReference>
<keyword evidence="12" id="KW-1185">Reference proteome</keyword>
<dbReference type="InterPro" id="IPR036108">
    <property type="entry name" value="4pyrrol_syn_uPrphyn_synt_sf"/>
</dbReference>
<accession>A0A425Y2K7</accession>
<evidence type="ECO:0000256" key="7">
    <source>
        <dbReference type="ARBA" id="ARBA00040167"/>
    </source>
</evidence>
<evidence type="ECO:0000256" key="3">
    <source>
        <dbReference type="ARBA" id="ARBA00013109"/>
    </source>
</evidence>
<gene>
    <name evidence="11" type="ORF">DWB61_07760</name>
</gene>
<dbReference type="OrthoDB" id="1523900at2"/>
<sequence>MTKNNKRILFTRTLNADQIEFGLKMNCHIDHHAFIRIDLCSLNTEDLEIINSGQYPNWIFTSQNAVRSLQANLEQIQLDKMERCFAVGEQTADQLSEIGLSALVPKRHNSEELSELLKDYSSESFLYFTGNLRQKTLIHFFEEHESPYKEIKVYDTLLIQPEIDLEAYDAICFCSPSAVHSFFKNYQPKNNQPCFAIGNTTAVALVDYSDFVMLAEQTNVFSLIQSCHQYLNS</sequence>